<dbReference type="AlphaFoldDB" id="A0A5B6UVB0"/>
<evidence type="ECO:0000313" key="1">
    <source>
        <dbReference type="EMBL" id="KAA3460927.1"/>
    </source>
</evidence>
<protein>
    <submittedName>
        <fullName evidence="1">Uncharacterized protein</fullName>
    </submittedName>
</protein>
<evidence type="ECO:0000313" key="2">
    <source>
        <dbReference type="Proteomes" id="UP000325315"/>
    </source>
</evidence>
<proteinExistence type="predicted"/>
<reference evidence="2" key="1">
    <citation type="journal article" date="2019" name="Plant Biotechnol. J.">
        <title>Genome sequencing of the Australian wild diploid species Gossypium australe highlights disease resistance and delayed gland morphogenesis.</title>
        <authorList>
            <person name="Cai Y."/>
            <person name="Cai X."/>
            <person name="Wang Q."/>
            <person name="Wang P."/>
            <person name="Zhang Y."/>
            <person name="Cai C."/>
            <person name="Xu Y."/>
            <person name="Wang K."/>
            <person name="Zhou Z."/>
            <person name="Wang C."/>
            <person name="Geng S."/>
            <person name="Li B."/>
            <person name="Dong Q."/>
            <person name="Hou Y."/>
            <person name="Wang H."/>
            <person name="Ai P."/>
            <person name="Liu Z."/>
            <person name="Yi F."/>
            <person name="Sun M."/>
            <person name="An G."/>
            <person name="Cheng J."/>
            <person name="Zhang Y."/>
            <person name="Shi Q."/>
            <person name="Xie Y."/>
            <person name="Shi X."/>
            <person name="Chang Y."/>
            <person name="Huang F."/>
            <person name="Chen Y."/>
            <person name="Hong S."/>
            <person name="Mi L."/>
            <person name="Sun Q."/>
            <person name="Zhang L."/>
            <person name="Zhou B."/>
            <person name="Peng R."/>
            <person name="Zhang X."/>
            <person name="Liu F."/>
        </authorList>
    </citation>
    <scope>NUCLEOTIDE SEQUENCE [LARGE SCALE GENOMIC DNA]</scope>
    <source>
        <strain evidence="2">cv. PA1801</strain>
    </source>
</reference>
<keyword evidence="2" id="KW-1185">Reference proteome</keyword>
<dbReference type="EMBL" id="SMMG02000009">
    <property type="protein sequence ID" value="KAA3460927.1"/>
    <property type="molecule type" value="Genomic_DNA"/>
</dbReference>
<accession>A0A5B6UVB0</accession>
<gene>
    <name evidence="1" type="ORF">EPI10_027546</name>
</gene>
<organism evidence="1 2">
    <name type="scientific">Gossypium australe</name>
    <dbReference type="NCBI Taxonomy" id="47621"/>
    <lineage>
        <taxon>Eukaryota</taxon>
        <taxon>Viridiplantae</taxon>
        <taxon>Streptophyta</taxon>
        <taxon>Embryophyta</taxon>
        <taxon>Tracheophyta</taxon>
        <taxon>Spermatophyta</taxon>
        <taxon>Magnoliopsida</taxon>
        <taxon>eudicotyledons</taxon>
        <taxon>Gunneridae</taxon>
        <taxon>Pentapetalae</taxon>
        <taxon>rosids</taxon>
        <taxon>malvids</taxon>
        <taxon>Malvales</taxon>
        <taxon>Malvaceae</taxon>
        <taxon>Malvoideae</taxon>
        <taxon>Gossypium</taxon>
    </lineage>
</organism>
<sequence>MLSILNGKWQILHLSKTGFIADCKNVLLEIRSHTSCYLNLGVNILVFHVYLDVHNFFSMFEECSRRGC</sequence>
<name>A0A5B6UVB0_9ROSI</name>
<dbReference type="Proteomes" id="UP000325315">
    <property type="component" value="Unassembled WGS sequence"/>
</dbReference>
<comment type="caution">
    <text evidence="1">The sequence shown here is derived from an EMBL/GenBank/DDBJ whole genome shotgun (WGS) entry which is preliminary data.</text>
</comment>